<evidence type="ECO:0000313" key="1">
    <source>
        <dbReference type="EMBL" id="GFS35040.1"/>
    </source>
</evidence>
<proteinExistence type="predicted"/>
<dbReference type="OrthoDB" id="10477691at2759"/>
<name>A0A8X6JT39_9ARAC</name>
<evidence type="ECO:0000313" key="2">
    <source>
        <dbReference type="Proteomes" id="UP000886998"/>
    </source>
</evidence>
<keyword evidence="2" id="KW-1185">Reference proteome</keyword>
<organism evidence="1 2">
    <name type="scientific">Trichonephila inaurata madagascariensis</name>
    <dbReference type="NCBI Taxonomy" id="2747483"/>
    <lineage>
        <taxon>Eukaryota</taxon>
        <taxon>Metazoa</taxon>
        <taxon>Ecdysozoa</taxon>
        <taxon>Arthropoda</taxon>
        <taxon>Chelicerata</taxon>
        <taxon>Arachnida</taxon>
        <taxon>Araneae</taxon>
        <taxon>Araneomorphae</taxon>
        <taxon>Entelegynae</taxon>
        <taxon>Araneoidea</taxon>
        <taxon>Nephilidae</taxon>
        <taxon>Trichonephila</taxon>
        <taxon>Trichonephila inaurata</taxon>
    </lineage>
</organism>
<reference evidence="1" key="1">
    <citation type="submission" date="2020-08" db="EMBL/GenBank/DDBJ databases">
        <title>Multicomponent nature underlies the extraordinary mechanical properties of spider dragline silk.</title>
        <authorList>
            <person name="Kono N."/>
            <person name="Nakamura H."/>
            <person name="Mori M."/>
            <person name="Yoshida Y."/>
            <person name="Ohtoshi R."/>
            <person name="Malay A.D."/>
            <person name="Moran D.A.P."/>
            <person name="Tomita M."/>
            <person name="Numata K."/>
            <person name="Arakawa K."/>
        </authorList>
    </citation>
    <scope>NUCLEOTIDE SEQUENCE</scope>
</reference>
<dbReference type="Proteomes" id="UP000886998">
    <property type="component" value="Unassembled WGS sequence"/>
</dbReference>
<protein>
    <submittedName>
        <fullName evidence="1">Uncharacterized protein</fullName>
    </submittedName>
</protein>
<accession>A0A8X6JT39</accession>
<sequence length="135" mass="15575">MTTFMLLRDWSPDAVILVKERGLSVLSFVAYDFKTSNVAGSWQMSSRNVVHSVHSQLRLQKLLKSNPRIILQRMKLQNPIEHELACYLLLRLVGYQSSLWPTKDFHNMWPSLLVRSTRLVFLIPMGCRSTGSTIQ</sequence>
<dbReference type="EMBL" id="BMAV01024661">
    <property type="protein sequence ID" value="GFS35040.1"/>
    <property type="molecule type" value="Genomic_DNA"/>
</dbReference>
<gene>
    <name evidence="1" type="ORF">TNIN_129791</name>
</gene>
<comment type="caution">
    <text evidence="1">The sequence shown here is derived from an EMBL/GenBank/DDBJ whole genome shotgun (WGS) entry which is preliminary data.</text>
</comment>
<dbReference type="AlphaFoldDB" id="A0A8X6JT39"/>